<protein>
    <recommendedName>
        <fullName evidence="1">Cadherin domain-containing protein</fullName>
    </recommendedName>
</protein>
<evidence type="ECO:0000313" key="2">
    <source>
        <dbReference type="EMBL" id="RXJ70461.1"/>
    </source>
</evidence>
<evidence type="ECO:0000313" key="3">
    <source>
        <dbReference type="Proteomes" id="UP000290287"/>
    </source>
</evidence>
<dbReference type="NCBIfam" id="NF033510">
    <property type="entry name" value="Ca_tandemer"/>
    <property type="match status" value="1"/>
</dbReference>
<comment type="caution">
    <text evidence="2">The sequence shown here is derived from an EMBL/GenBank/DDBJ whole genome shotgun (WGS) entry which is preliminary data.</text>
</comment>
<gene>
    <name evidence="2" type="ORF">CS022_23275</name>
</gene>
<dbReference type="NCBIfam" id="NF012196">
    <property type="entry name" value="Ig_like_ice"/>
    <property type="match status" value="1"/>
</dbReference>
<dbReference type="Gene3D" id="2.60.40.60">
    <property type="entry name" value="Cadherins"/>
    <property type="match status" value="1"/>
</dbReference>
<sequence length="720" mass="78049">MTFTPYAIKGIIMSKSNNSLITNKIVKSYFINENIFLPSNTLETFINDDQHPTQFKITSSAIDATIEELVSSSHDKEHTINERIDSKHHQKIKLDNTWYEISRDTENSIFNSESNKYELSLFTLGNSLDNHDSPYPGYQKVFIQTAGPNIPSNTEFFISNTEHSEADNQETHYTADVNELESRTINKAGDETPITIKSVSEVSVAEGSQAISKVTLSETTHQAITINLKLVGKTAEKNLDFSETLSVNVGNGWQLLDASNSVNQVVVPEGVSEFHVKASTLNNSQYEPSETFEIHAYIDENSPVIGRVTVTDEADNLRPDPAVVTLTGSQTVIESTKAEYTLTLDTPVPKAAIAKLDYQYINASGEDIKEVAYVEIEAGASSATFQIETLDDNLNEPGLSSFNPGESFVVFVTEVVYKHNGIDVFEVLDTLEAYQITTVVDENDNSPIVKLTDTDYSTGPDPLLGFFNRVEAKTGKFITGSVILDLSDHNKTDGTIGLDLNAKDEDVDDSISYTITKNYNNLFKIDSQTGEVSLKRPATSADLNGKPWEIATITVEAISTDESKTQSDFNISISDLSTLENSFIVANVTLDPVGADGFINADEATQNLTISGTVSGEFNANDAVTVSVGNNTYSANVDGDGNFSVTVPGSVLVDNEQVNVTATVSDDAGNTATITNSVPYTVDTDATAVTLTLDELNNGDTLNADDLTSDITLGGSSAMH</sequence>
<dbReference type="Gene3D" id="2.60.40.2030">
    <property type="match status" value="1"/>
</dbReference>
<dbReference type="Proteomes" id="UP000290287">
    <property type="component" value="Unassembled WGS sequence"/>
</dbReference>
<evidence type="ECO:0000259" key="1">
    <source>
        <dbReference type="PROSITE" id="PS50268"/>
    </source>
</evidence>
<dbReference type="PROSITE" id="PS50268">
    <property type="entry name" value="CADHERIN_2"/>
    <property type="match status" value="1"/>
</dbReference>
<accession>A0A4Q0YMQ1</accession>
<keyword evidence="3" id="KW-1185">Reference proteome</keyword>
<reference evidence="2 3" key="1">
    <citation type="submission" date="2017-10" db="EMBL/GenBank/DDBJ databases">
        <title>Nyctiphanis sp. nov., isolated from the stomach of the euphausiid Nyctiphanes simplex (Hansen, 1911) in the Gulf of California.</title>
        <authorList>
            <person name="Gomez-Gil B."/>
            <person name="Aguilar-Mendez M."/>
            <person name="Lopez-Cortes A."/>
            <person name="Gomez-Gutierrez J."/>
            <person name="Roque A."/>
            <person name="Lang E."/>
            <person name="Gonzalez-Castillo A."/>
        </authorList>
    </citation>
    <scope>NUCLEOTIDE SEQUENCE [LARGE SCALE GENOMIC DNA]</scope>
    <source>
        <strain evidence="2 3">CAIM 600</strain>
    </source>
</reference>
<dbReference type="AlphaFoldDB" id="A0A4Q0YMQ1"/>
<dbReference type="InterPro" id="IPR002126">
    <property type="entry name" value="Cadherin-like_dom"/>
</dbReference>
<dbReference type="InterPro" id="IPR038081">
    <property type="entry name" value="CalX-like_sf"/>
</dbReference>
<dbReference type="Gene3D" id="2.60.40.10">
    <property type="entry name" value="Immunoglobulins"/>
    <property type="match status" value="1"/>
</dbReference>
<dbReference type="SUPFAM" id="SSF141072">
    <property type="entry name" value="CalX-like"/>
    <property type="match status" value="1"/>
</dbReference>
<dbReference type="GO" id="GO:0016020">
    <property type="term" value="C:membrane"/>
    <property type="evidence" value="ECO:0007669"/>
    <property type="project" value="InterPro"/>
</dbReference>
<dbReference type="EMBL" id="PEIB01000049">
    <property type="protein sequence ID" value="RXJ70461.1"/>
    <property type="molecule type" value="Genomic_DNA"/>
</dbReference>
<dbReference type="GO" id="GO:0005509">
    <property type="term" value="F:calcium ion binding"/>
    <property type="evidence" value="ECO:0007669"/>
    <property type="project" value="InterPro"/>
</dbReference>
<dbReference type="InterPro" id="IPR013783">
    <property type="entry name" value="Ig-like_fold"/>
</dbReference>
<name>A0A4Q0YMQ1_9GAMM</name>
<dbReference type="GO" id="GO:0007156">
    <property type="term" value="P:homophilic cell adhesion via plasma membrane adhesion molecules"/>
    <property type="evidence" value="ECO:0007669"/>
    <property type="project" value="InterPro"/>
</dbReference>
<organism evidence="2 3">
    <name type="scientific">Veronia nyctiphanis</name>
    <dbReference type="NCBI Taxonomy" id="1278244"/>
    <lineage>
        <taxon>Bacteria</taxon>
        <taxon>Pseudomonadati</taxon>
        <taxon>Pseudomonadota</taxon>
        <taxon>Gammaproteobacteria</taxon>
        <taxon>Vibrionales</taxon>
        <taxon>Vibrionaceae</taxon>
        <taxon>Veronia</taxon>
    </lineage>
</organism>
<dbReference type="InterPro" id="IPR049826">
    <property type="entry name" value="Ig-like_ice"/>
</dbReference>
<feature type="domain" description="Cadherin" evidence="1">
    <location>
        <begin position="486"/>
        <end position="583"/>
    </location>
</feature>
<proteinExistence type="predicted"/>
<dbReference type="CDD" id="cd11304">
    <property type="entry name" value="Cadherin_repeat"/>
    <property type="match status" value="1"/>
</dbReference>